<dbReference type="HOGENOM" id="CLU_006462_6_2_9"/>
<accession>C5D6R9</accession>
<reference evidence="5" key="1">
    <citation type="submission" date="2009-06" db="EMBL/GenBank/DDBJ databases">
        <title>Complete sequence of chromosome of Geopacillus sp. WCH70.</title>
        <authorList>
            <consortium name="US DOE Joint Genome Institute"/>
            <person name="Lucas S."/>
            <person name="Copeland A."/>
            <person name="Lapidus A."/>
            <person name="Glavina del Rio T."/>
            <person name="Dalin E."/>
            <person name="Tice H."/>
            <person name="Bruce D."/>
            <person name="Goodwin L."/>
            <person name="Pitluck S."/>
            <person name="Chertkov O."/>
            <person name="Brettin T."/>
            <person name="Detter J.C."/>
            <person name="Han C."/>
            <person name="Larimer F."/>
            <person name="Land M."/>
            <person name="Hauser L."/>
            <person name="Kyrpides N."/>
            <person name="Mikhailova N."/>
            <person name="Brumm P."/>
            <person name="Mead D.A."/>
            <person name="Richardson P."/>
        </authorList>
    </citation>
    <scope>NUCLEOTIDE SEQUENCE [LARGE SCALE GENOMIC DNA]</scope>
    <source>
        <strain evidence="5">WCH70</strain>
    </source>
</reference>
<dbReference type="PANTHER" id="PTHR10357">
    <property type="entry name" value="ALPHA-AMYLASE FAMILY MEMBER"/>
    <property type="match status" value="1"/>
</dbReference>
<sequence>MLKEAIYHRPKDNFAYAYDEKTLHIRLRTKKNDIETVYLLYADPYEWVNGVWQLNRAPMMKSGSDDLFDYWFIEVIPPYRRLRYGFELTTGNETIVYTEKGFYNKAPIDDTAYYFCFPFLNKIDVFRAPEWVKDTVWYQIFPERFANGNPSLNPKGTLPWGSEDPTPTSFFGGDFEGIIQHLDYLVELGINGIYFTPIFYAPSNHKYDTIDYFEIDPHFGDKQTFKKLVDLCHQKGIRVMLDAVFNHCGYYFAPFQDVLKNGNNSKYKDWFHIHEFPLRTVPRPNYDTFAFVEQMPKLNTENPEVKQYLLDVATYWIREFDIDGWRLDVANEVDHQFWREFRQAVKAIKPDVYILGEIWHDAMPWLRGDQFDAVMNYPFTNGAIRFFAKDEIRAEQFANIIMNVLHSYPANVNEVAFNLLGSHDTPRILTTCNNDIRKVKLLFLFQLSFTGSPCIYYGDEIGMTGGQDPGCRKCMIWDEQKQNKDILEHVKKLISLRKSHPAFGSRGNITFIDANNETNHLIYTKTYKHETILVMINNSNKNIEVTVPLSLKGKRLTNLWTNEQFVAEAETLRANIPPYGFLLYQVENW</sequence>
<evidence type="ECO:0000259" key="4">
    <source>
        <dbReference type="SMART" id="SM00642"/>
    </source>
</evidence>
<dbReference type="Gene3D" id="3.20.20.80">
    <property type="entry name" value="Glycosidases"/>
    <property type="match status" value="1"/>
</dbReference>
<evidence type="ECO:0000256" key="3">
    <source>
        <dbReference type="ARBA" id="ARBA00023295"/>
    </source>
</evidence>
<dbReference type="KEGG" id="gwc:GWCH70_0693"/>
<dbReference type="eggNOG" id="COG0366">
    <property type="taxonomic scope" value="Bacteria"/>
</dbReference>
<dbReference type="InterPro" id="IPR013783">
    <property type="entry name" value="Ig-like_fold"/>
</dbReference>
<evidence type="ECO:0000256" key="1">
    <source>
        <dbReference type="ARBA" id="ARBA00008061"/>
    </source>
</evidence>
<dbReference type="Pfam" id="PF16657">
    <property type="entry name" value="Malt_amylase_C"/>
    <property type="match status" value="1"/>
</dbReference>
<dbReference type="SMART" id="SM00642">
    <property type="entry name" value="Aamy"/>
    <property type="match status" value="1"/>
</dbReference>
<evidence type="ECO:0000313" key="5">
    <source>
        <dbReference type="EMBL" id="ACS23586.1"/>
    </source>
</evidence>
<dbReference type="Pfam" id="PF00128">
    <property type="entry name" value="Alpha-amylase"/>
    <property type="match status" value="1"/>
</dbReference>
<keyword evidence="2" id="KW-0378">Hydrolase</keyword>
<dbReference type="Gene3D" id="2.60.40.10">
    <property type="entry name" value="Immunoglobulins"/>
    <property type="match status" value="1"/>
</dbReference>
<proteinExistence type="inferred from homology"/>
<dbReference type="CDD" id="cd11338">
    <property type="entry name" value="AmyAc_CMD"/>
    <property type="match status" value="1"/>
</dbReference>
<gene>
    <name evidence="5" type="ordered locus">GWCH70_0693</name>
</gene>
<dbReference type="InterPro" id="IPR004185">
    <property type="entry name" value="Glyco_hydro_13_lg-like_dom"/>
</dbReference>
<dbReference type="EMBL" id="CP001638">
    <property type="protein sequence ID" value="ACS23586.1"/>
    <property type="molecule type" value="Genomic_DNA"/>
</dbReference>
<dbReference type="OrthoDB" id="9805159at2"/>
<dbReference type="Gene3D" id="2.60.40.1180">
    <property type="entry name" value="Golgi alpha-mannosidase II"/>
    <property type="match status" value="1"/>
</dbReference>
<dbReference type="CDD" id="cd02857">
    <property type="entry name" value="E_set_CDase_PDE_N"/>
    <property type="match status" value="1"/>
</dbReference>
<dbReference type="Pfam" id="PF02903">
    <property type="entry name" value="Alpha-amylase_N"/>
    <property type="match status" value="1"/>
</dbReference>
<organism evidence="5">
    <name type="scientific">Geobacillus sp. (strain WCH70)</name>
    <dbReference type="NCBI Taxonomy" id="471223"/>
    <lineage>
        <taxon>Bacteria</taxon>
        <taxon>Bacillati</taxon>
        <taxon>Bacillota</taxon>
        <taxon>Bacilli</taxon>
        <taxon>Bacillales</taxon>
        <taxon>Anoxybacillaceae</taxon>
        <taxon>Geobacillus</taxon>
    </lineage>
</organism>
<dbReference type="InterPro" id="IPR017853">
    <property type="entry name" value="GH"/>
</dbReference>
<name>C5D6R9_GEOSW</name>
<dbReference type="SUPFAM" id="SSF51445">
    <property type="entry name" value="(Trans)glycosidases"/>
    <property type="match status" value="1"/>
</dbReference>
<dbReference type="InterPro" id="IPR013780">
    <property type="entry name" value="Glyco_hydro_b"/>
</dbReference>
<dbReference type="CAZy" id="CBM34">
    <property type="family name" value="Carbohydrate-Binding Module Family 34"/>
</dbReference>
<dbReference type="InterPro" id="IPR006047">
    <property type="entry name" value="GH13_cat_dom"/>
</dbReference>
<dbReference type="PANTHER" id="PTHR10357:SF210">
    <property type="entry name" value="MALTODEXTRIN GLUCOSIDASE"/>
    <property type="match status" value="1"/>
</dbReference>
<dbReference type="STRING" id="471223.GWCH70_0693"/>
<dbReference type="InterPro" id="IPR032091">
    <property type="entry name" value="Malt_amylase-like_C"/>
</dbReference>
<dbReference type="CAZy" id="GH13">
    <property type="family name" value="Glycoside Hydrolase Family 13"/>
</dbReference>
<dbReference type="AlphaFoldDB" id="C5D6R9"/>
<evidence type="ECO:0000256" key="2">
    <source>
        <dbReference type="ARBA" id="ARBA00022801"/>
    </source>
</evidence>
<keyword evidence="3" id="KW-0326">Glycosidase</keyword>
<feature type="domain" description="Glycosyl hydrolase family 13 catalytic" evidence="4">
    <location>
        <begin position="139"/>
        <end position="497"/>
    </location>
</feature>
<dbReference type="GO" id="GO:0004553">
    <property type="term" value="F:hydrolase activity, hydrolyzing O-glycosyl compounds"/>
    <property type="evidence" value="ECO:0007669"/>
    <property type="project" value="InterPro"/>
</dbReference>
<dbReference type="Gene3D" id="3.90.400.10">
    <property type="entry name" value="Oligo-1,6-glucosidase, Domain 2"/>
    <property type="match status" value="1"/>
</dbReference>
<protein>
    <submittedName>
        <fullName evidence="5">Alpha amylase catalytic region</fullName>
    </submittedName>
</protein>
<dbReference type="InterPro" id="IPR045857">
    <property type="entry name" value="O16G_dom_2"/>
</dbReference>
<dbReference type="SUPFAM" id="SSF51011">
    <property type="entry name" value="Glycosyl hydrolase domain"/>
    <property type="match status" value="1"/>
</dbReference>
<dbReference type="GO" id="GO:0005975">
    <property type="term" value="P:carbohydrate metabolic process"/>
    <property type="evidence" value="ECO:0007669"/>
    <property type="project" value="InterPro"/>
</dbReference>
<comment type="similarity">
    <text evidence="1">Belongs to the glycosyl hydrolase 13 family.</text>
</comment>